<evidence type="ECO:0000313" key="9">
    <source>
        <dbReference type="Proteomes" id="UP000515917"/>
    </source>
</evidence>
<dbReference type="SMART" id="SM00528">
    <property type="entry name" value="HNS"/>
    <property type="match status" value="1"/>
</dbReference>
<dbReference type="GO" id="GO:0001217">
    <property type="term" value="F:DNA-binding transcription repressor activity"/>
    <property type="evidence" value="ECO:0007669"/>
    <property type="project" value="TreeGrafter"/>
</dbReference>
<dbReference type="KEGG" id="ifl:C1H71_05510"/>
<name>A0A7G3G793_9NEIS</name>
<proteinExistence type="inferred from homology"/>
<dbReference type="InterPro" id="IPR037150">
    <property type="entry name" value="H-NS_C_dom_sf"/>
</dbReference>
<accession>A0A7G3G793</accession>
<feature type="domain" description="DNA-binding protein H-NS-like C-terminal" evidence="7">
    <location>
        <begin position="83"/>
        <end position="128"/>
    </location>
</feature>
<dbReference type="AlphaFoldDB" id="A0A7G3G793"/>
<comment type="similarity">
    <text evidence="2">Belongs to the histone-like protein H-NS family.</text>
</comment>
<evidence type="ECO:0000256" key="5">
    <source>
        <dbReference type="SAM" id="Coils"/>
    </source>
</evidence>
<evidence type="ECO:0000256" key="6">
    <source>
        <dbReference type="SAM" id="MobiDB-lite"/>
    </source>
</evidence>
<evidence type="ECO:0000256" key="1">
    <source>
        <dbReference type="ARBA" id="ARBA00004453"/>
    </source>
</evidence>
<keyword evidence="4" id="KW-0238">DNA-binding</keyword>
<dbReference type="Pfam" id="PF00816">
    <property type="entry name" value="Histone_HNS"/>
    <property type="match status" value="1"/>
</dbReference>
<organism evidence="8 9">
    <name type="scientific">Iodobacter fluviatilis</name>
    <dbReference type="NCBI Taxonomy" id="537"/>
    <lineage>
        <taxon>Bacteria</taxon>
        <taxon>Pseudomonadati</taxon>
        <taxon>Pseudomonadota</taxon>
        <taxon>Betaproteobacteria</taxon>
        <taxon>Neisseriales</taxon>
        <taxon>Chitinibacteraceae</taxon>
        <taxon>Iodobacter</taxon>
    </lineage>
</organism>
<dbReference type="InterPro" id="IPR027444">
    <property type="entry name" value="H-NS_C_dom"/>
</dbReference>
<dbReference type="GO" id="GO:0003681">
    <property type="term" value="F:bent DNA binding"/>
    <property type="evidence" value="ECO:0007669"/>
    <property type="project" value="TreeGrafter"/>
</dbReference>
<protein>
    <submittedName>
        <fullName evidence="8">Transcriptional regulator</fullName>
    </submittedName>
</protein>
<dbReference type="Proteomes" id="UP000515917">
    <property type="component" value="Chromosome"/>
</dbReference>
<evidence type="ECO:0000313" key="8">
    <source>
        <dbReference type="EMBL" id="QBC43062.1"/>
    </source>
</evidence>
<evidence type="ECO:0000259" key="7">
    <source>
        <dbReference type="SMART" id="SM00528"/>
    </source>
</evidence>
<gene>
    <name evidence="8" type="ORF">C1H71_05510</name>
</gene>
<dbReference type="GO" id="GO:0003680">
    <property type="term" value="F:minor groove of adenine-thymine-rich DNA binding"/>
    <property type="evidence" value="ECO:0007669"/>
    <property type="project" value="TreeGrafter"/>
</dbReference>
<dbReference type="PANTHER" id="PTHR38097:SF2">
    <property type="entry name" value="DNA-BINDING PROTEIN STPA"/>
    <property type="match status" value="1"/>
</dbReference>
<keyword evidence="3" id="KW-0963">Cytoplasm</keyword>
<dbReference type="GO" id="GO:0009295">
    <property type="term" value="C:nucleoid"/>
    <property type="evidence" value="ECO:0007669"/>
    <property type="project" value="UniProtKB-SubCell"/>
</dbReference>
<evidence type="ECO:0000256" key="3">
    <source>
        <dbReference type="ARBA" id="ARBA00022490"/>
    </source>
</evidence>
<evidence type="ECO:0000256" key="4">
    <source>
        <dbReference type="ARBA" id="ARBA00023125"/>
    </source>
</evidence>
<feature type="coiled-coil region" evidence="5">
    <location>
        <begin position="32"/>
        <end position="64"/>
    </location>
</feature>
<dbReference type="PANTHER" id="PTHR38097">
    <property type="match status" value="1"/>
</dbReference>
<dbReference type="GO" id="GO:0000976">
    <property type="term" value="F:transcription cis-regulatory region binding"/>
    <property type="evidence" value="ECO:0007669"/>
    <property type="project" value="TreeGrafter"/>
</dbReference>
<reference evidence="8 9" key="1">
    <citation type="submission" date="2018-01" db="EMBL/GenBank/DDBJ databases">
        <title>Genome sequence of Iodobacter sp. strain PCH194 isolated from Indian Trans-Himalaya.</title>
        <authorList>
            <person name="Kumar V."/>
            <person name="Thakur V."/>
            <person name="Kumar S."/>
            <person name="Singh D."/>
        </authorList>
    </citation>
    <scope>NUCLEOTIDE SEQUENCE [LARGE SCALE GENOMIC DNA]</scope>
    <source>
        <strain evidence="8 9">PCH194</strain>
    </source>
</reference>
<dbReference type="SUPFAM" id="SSF81273">
    <property type="entry name" value="H-NS histone-like proteins"/>
    <property type="match status" value="1"/>
</dbReference>
<evidence type="ECO:0000256" key="2">
    <source>
        <dbReference type="ARBA" id="ARBA00010610"/>
    </source>
</evidence>
<comment type="subcellular location">
    <subcellularLocation>
        <location evidence="1">Cytoplasm</location>
        <location evidence="1">Nucleoid</location>
    </subcellularLocation>
</comment>
<keyword evidence="5" id="KW-0175">Coiled coil</keyword>
<sequence>MDIHNPFGGVSQFKNPRRITVIDLSPLSYSDLVELRKNLEVEIVRRKESEKQNLIAELQNLVASKGFSLSDVLGTSSDKKAAKKAASTAKAQFRNPADAEQTWTGRGRKPQWAIEFLAQGGSLEALRIA</sequence>
<dbReference type="GO" id="GO:0005829">
    <property type="term" value="C:cytosol"/>
    <property type="evidence" value="ECO:0007669"/>
    <property type="project" value="TreeGrafter"/>
</dbReference>
<dbReference type="GO" id="GO:0032993">
    <property type="term" value="C:protein-DNA complex"/>
    <property type="evidence" value="ECO:0007669"/>
    <property type="project" value="TreeGrafter"/>
</dbReference>
<keyword evidence="9" id="KW-1185">Reference proteome</keyword>
<feature type="region of interest" description="Disordered" evidence="6">
    <location>
        <begin position="86"/>
        <end position="106"/>
    </location>
</feature>
<dbReference type="Gene3D" id="4.10.430.10">
    <property type="entry name" value="Histone-like protein H-NS, C-terminal domain"/>
    <property type="match status" value="1"/>
</dbReference>
<dbReference type="EMBL" id="CP025781">
    <property type="protein sequence ID" value="QBC43062.1"/>
    <property type="molecule type" value="Genomic_DNA"/>
</dbReference>